<evidence type="ECO:0000313" key="2">
    <source>
        <dbReference type="EMBL" id="RLE07510.1"/>
    </source>
</evidence>
<gene>
    <name evidence="2" type="ORF">DRZ78_02860</name>
</gene>
<proteinExistence type="predicted"/>
<accession>A0A662D4L8</accession>
<dbReference type="Proteomes" id="UP000277457">
    <property type="component" value="Unassembled WGS sequence"/>
</dbReference>
<protein>
    <submittedName>
        <fullName evidence="2">FeS-binding protein</fullName>
    </submittedName>
</protein>
<sequence>MKAKVALVYRRKIPGATGDEGDVLSFPPESVDAIKEMLAEATENAFNGFKSIVRPNSKVFIKPNCFGNVPPEVYASVDPRVMEALCRLIKEEVPDCILQVGDSPSWGKILGGSRDSLTTTHLEIAARKGGADEIVYLDETPLVEVSVPNGRVLKTARIFKPLIEADVLVDFPKIKTHLQGLVSLGLKNWNGTIPWYADEEHCLSESFGSIPDSMEGSHRSDLGQKIVDLIKAIPPTVTIIDGIICLEGQGPARGGTRIDLNTIIASRDVVAADAVACSAMGINPFEVQALRIAHSEGIGEAELKNIKVEGASIAQVRKYFKRPVNDPAAAVPGVDVYQAGTCPGCMVMIRSALDDFKREMLKSGKKISLEVGILAGWNVPPPVRDYKHFFVIGNCWGYSPTSNAIKSYLRKLEEKGSRVYRYPGCAPIYICKLMFEELEKINR</sequence>
<feature type="domain" description="DUF362" evidence="1">
    <location>
        <begin position="59"/>
        <end position="277"/>
    </location>
</feature>
<comment type="caution">
    <text evidence="2">The sequence shown here is derived from an EMBL/GenBank/DDBJ whole genome shotgun (WGS) entry which is preliminary data.</text>
</comment>
<organism evidence="2 3">
    <name type="scientific">Aerophobetes bacterium</name>
    <dbReference type="NCBI Taxonomy" id="2030807"/>
    <lineage>
        <taxon>Bacteria</taxon>
        <taxon>Candidatus Aerophobota</taxon>
    </lineage>
</organism>
<dbReference type="InterPro" id="IPR007160">
    <property type="entry name" value="DUF362"/>
</dbReference>
<evidence type="ECO:0000259" key="1">
    <source>
        <dbReference type="Pfam" id="PF04015"/>
    </source>
</evidence>
<evidence type="ECO:0000313" key="3">
    <source>
        <dbReference type="Proteomes" id="UP000277457"/>
    </source>
</evidence>
<dbReference type="AlphaFoldDB" id="A0A662D4L8"/>
<name>A0A662D4L8_UNCAE</name>
<dbReference type="EMBL" id="QMPY01000089">
    <property type="protein sequence ID" value="RLE07510.1"/>
    <property type="molecule type" value="Genomic_DNA"/>
</dbReference>
<dbReference type="Pfam" id="PF04015">
    <property type="entry name" value="DUF362"/>
    <property type="match status" value="1"/>
</dbReference>
<reference evidence="2 3" key="1">
    <citation type="submission" date="2018-06" db="EMBL/GenBank/DDBJ databases">
        <title>Extensive metabolic versatility and redundancy in microbially diverse, dynamic hydrothermal sediments.</title>
        <authorList>
            <person name="Dombrowski N."/>
            <person name="Teske A."/>
            <person name="Baker B.J."/>
        </authorList>
    </citation>
    <scope>NUCLEOTIDE SEQUENCE [LARGE SCALE GENOMIC DNA]</scope>
    <source>
        <strain evidence="2">B7_G13</strain>
    </source>
</reference>